<dbReference type="AlphaFoldDB" id="I4EUH5"/>
<dbReference type="EMBL" id="FO203431">
    <property type="protein sequence ID" value="CCH87038.1"/>
    <property type="molecule type" value="Genomic_DNA"/>
</dbReference>
<accession>I4EUH5</accession>
<evidence type="ECO:0000256" key="2">
    <source>
        <dbReference type="SAM" id="SignalP"/>
    </source>
</evidence>
<keyword evidence="2" id="KW-0732">Signal</keyword>
<dbReference type="KEGG" id="mmar:MODMU_1594"/>
<feature type="region of interest" description="Disordered" evidence="1">
    <location>
        <begin position="75"/>
        <end position="96"/>
    </location>
</feature>
<feature type="signal peptide" evidence="2">
    <location>
        <begin position="1"/>
        <end position="28"/>
    </location>
</feature>
<organism evidence="3 4">
    <name type="scientific">Modestobacter italicus (strain DSM 44449 / CECT 9708 / BC 501)</name>
    <dbReference type="NCBI Taxonomy" id="2732864"/>
    <lineage>
        <taxon>Bacteria</taxon>
        <taxon>Bacillati</taxon>
        <taxon>Actinomycetota</taxon>
        <taxon>Actinomycetes</taxon>
        <taxon>Geodermatophilales</taxon>
        <taxon>Geodermatophilaceae</taxon>
        <taxon>Modestobacter</taxon>
    </lineage>
</organism>
<keyword evidence="4" id="KW-1185">Reference proteome</keyword>
<dbReference type="STRING" id="477641.MODMU_1594"/>
<reference evidence="3 4" key="1">
    <citation type="journal article" date="2012" name="J. Bacteriol.">
        <title>Genome Sequence of Radiation-Resistant Modestobacter marinus Strain BC501, a Representative Actinobacterium That Thrives on Calcareous Stone Surfaces.</title>
        <authorList>
            <person name="Normand P."/>
            <person name="Gury J."/>
            <person name="Pujic P."/>
            <person name="Chouaia B."/>
            <person name="Crotti E."/>
            <person name="Brusetti L."/>
            <person name="Daffonchio D."/>
            <person name="Vacherie B."/>
            <person name="Barbe V."/>
            <person name="Medigue C."/>
            <person name="Calteau A."/>
            <person name="Ghodhbane-Gtari F."/>
            <person name="Essoussi I."/>
            <person name="Nouioui I."/>
            <person name="Abbassi-Ghozzi I."/>
            <person name="Gtari M."/>
        </authorList>
    </citation>
    <scope>NUCLEOTIDE SEQUENCE [LARGE SCALE GENOMIC DNA]</scope>
    <source>
        <strain evidence="4">BC 501</strain>
    </source>
</reference>
<protein>
    <submittedName>
        <fullName evidence="3">Uncharacterized protein</fullName>
    </submittedName>
</protein>
<proteinExistence type="predicted"/>
<evidence type="ECO:0000313" key="3">
    <source>
        <dbReference type="EMBL" id="CCH87038.1"/>
    </source>
</evidence>
<sequence length="96" mass="9866">MRKRTIMAVAAGVVAGATVVGVPTLAYAGDDSGGGMSGSDMGSMMEDPAFLEQAKTFMSEMMSDPTLREQMRSMMDGMGDMSGMGGMAGEDDPGNP</sequence>
<name>I4EUH5_MODI5</name>
<evidence type="ECO:0000313" key="4">
    <source>
        <dbReference type="Proteomes" id="UP000006461"/>
    </source>
</evidence>
<dbReference type="OMA" id="ADSHMES"/>
<gene>
    <name evidence="3" type="ordered locus">MODMU_1594</name>
</gene>
<dbReference type="Proteomes" id="UP000006461">
    <property type="component" value="Chromosome"/>
</dbReference>
<dbReference type="HOGENOM" id="CLU_157771_0_0_11"/>
<evidence type="ECO:0000256" key="1">
    <source>
        <dbReference type="SAM" id="MobiDB-lite"/>
    </source>
</evidence>
<feature type="chain" id="PRO_5003689258" evidence="2">
    <location>
        <begin position="29"/>
        <end position="96"/>
    </location>
</feature>